<sequence length="47" mass="5420">TELSRYCDNLVVLVPRGGMEEMITLLHMINLADRITVDSYDGYEDEE</sequence>
<organism evidence="1">
    <name type="scientific">marine sediment metagenome</name>
    <dbReference type="NCBI Taxonomy" id="412755"/>
    <lineage>
        <taxon>unclassified sequences</taxon>
        <taxon>metagenomes</taxon>
        <taxon>ecological metagenomes</taxon>
    </lineage>
</organism>
<dbReference type="AlphaFoldDB" id="X1UQZ4"/>
<protein>
    <submittedName>
        <fullName evidence="1">Uncharacterized protein</fullName>
    </submittedName>
</protein>
<name>X1UQZ4_9ZZZZ</name>
<evidence type="ECO:0000313" key="1">
    <source>
        <dbReference type="EMBL" id="GAI94779.1"/>
    </source>
</evidence>
<dbReference type="EMBL" id="BARW01024689">
    <property type="protein sequence ID" value="GAI94779.1"/>
    <property type="molecule type" value="Genomic_DNA"/>
</dbReference>
<feature type="non-terminal residue" evidence="1">
    <location>
        <position position="1"/>
    </location>
</feature>
<comment type="caution">
    <text evidence="1">The sequence shown here is derived from an EMBL/GenBank/DDBJ whole genome shotgun (WGS) entry which is preliminary data.</text>
</comment>
<proteinExistence type="predicted"/>
<reference evidence="1" key="1">
    <citation type="journal article" date="2014" name="Front. Microbiol.">
        <title>High frequency of phylogenetically diverse reductive dehalogenase-homologous genes in deep subseafloor sedimentary metagenomes.</title>
        <authorList>
            <person name="Kawai M."/>
            <person name="Futagami T."/>
            <person name="Toyoda A."/>
            <person name="Takaki Y."/>
            <person name="Nishi S."/>
            <person name="Hori S."/>
            <person name="Arai W."/>
            <person name="Tsubouchi T."/>
            <person name="Morono Y."/>
            <person name="Uchiyama I."/>
            <person name="Ito T."/>
            <person name="Fujiyama A."/>
            <person name="Inagaki F."/>
            <person name="Takami H."/>
        </authorList>
    </citation>
    <scope>NUCLEOTIDE SEQUENCE</scope>
    <source>
        <strain evidence="1">Expedition CK06-06</strain>
    </source>
</reference>
<gene>
    <name evidence="1" type="ORF">S12H4_40651</name>
</gene>
<accession>X1UQZ4</accession>